<evidence type="ECO:0000256" key="1">
    <source>
        <dbReference type="SAM" id="MobiDB-lite"/>
    </source>
</evidence>
<protein>
    <submittedName>
        <fullName evidence="2">Uncharacterized protein</fullName>
    </submittedName>
</protein>
<feature type="compositionally biased region" description="Basic and acidic residues" evidence="1">
    <location>
        <begin position="22"/>
        <end position="50"/>
    </location>
</feature>
<organism evidence="2 3">
    <name type="scientific">Rhynchophorus ferrugineus</name>
    <name type="common">Red palm weevil</name>
    <name type="synonym">Curculio ferrugineus</name>
    <dbReference type="NCBI Taxonomy" id="354439"/>
    <lineage>
        <taxon>Eukaryota</taxon>
        <taxon>Metazoa</taxon>
        <taxon>Ecdysozoa</taxon>
        <taxon>Arthropoda</taxon>
        <taxon>Hexapoda</taxon>
        <taxon>Insecta</taxon>
        <taxon>Pterygota</taxon>
        <taxon>Neoptera</taxon>
        <taxon>Endopterygota</taxon>
        <taxon>Coleoptera</taxon>
        <taxon>Polyphaga</taxon>
        <taxon>Cucujiformia</taxon>
        <taxon>Curculionidae</taxon>
        <taxon>Dryophthorinae</taxon>
        <taxon>Rhynchophorus</taxon>
    </lineage>
</organism>
<accession>A0A834HUD4</accession>
<name>A0A834HUD4_RHYFE</name>
<dbReference type="Proteomes" id="UP000625711">
    <property type="component" value="Unassembled WGS sequence"/>
</dbReference>
<reference evidence="2" key="1">
    <citation type="submission" date="2020-08" db="EMBL/GenBank/DDBJ databases">
        <title>Genome sequencing and assembly of the red palm weevil Rhynchophorus ferrugineus.</title>
        <authorList>
            <person name="Dias G.B."/>
            <person name="Bergman C.M."/>
            <person name="Manee M."/>
        </authorList>
    </citation>
    <scope>NUCLEOTIDE SEQUENCE</scope>
    <source>
        <strain evidence="2">AA-2017</strain>
        <tissue evidence="2">Whole larva</tissue>
    </source>
</reference>
<proteinExistence type="predicted"/>
<feature type="region of interest" description="Disordered" evidence="1">
    <location>
        <begin position="1"/>
        <end position="50"/>
    </location>
</feature>
<dbReference type="AlphaFoldDB" id="A0A834HUD4"/>
<comment type="caution">
    <text evidence="2">The sequence shown here is derived from an EMBL/GenBank/DDBJ whole genome shotgun (WGS) entry which is preliminary data.</text>
</comment>
<evidence type="ECO:0000313" key="3">
    <source>
        <dbReference type="Proteomes" id="UP000625711"/>
    </source>
</evidence>
<sequence>MSRVNSSNGPGRVYSTIETESDTERRNGSRRIPAEAKKYDGDNPKIGNEKGIEKKVDDMRLKGIDEAFRGGPILPEIYVKKCRLPVPLCYGSDKIFRKGVSGIGRETETYPVVLNGKRRRHCANYRYVPGA</sequence>
<evidence type="ECO:0000313" key="2">
    <source>
        <dbReference type="EMBL" id="KAF7266226.1"/>
    </source>
</evidence>
<gene>
    <name evidence="2" type="ORF">GWI33_020411</name>
</gene>
<keyword evidence="3" id="KW-1185">Reference proteome</keyword>
<dbReference type="EMBL" id="JAACXV010014551">
    <property type="protein sequence ID" value="KAF7266226.1"/>
    <property type="molecule type" value="Genomic_DNA"/>
</dbReference>